<dbReference type="InterPro" id="IPR011250">
    <property type="entry name" value="OMP/PagP_B-barrel"/>
</dbReference>
<evidence type="ECO:0000256" key="1">
    <source>
        <dbReference type="ARBA" id="ARBA00022729"/>
    </source>
</evidence>
<feature type="signal peptide" evidence="2">
    <location>
        <begin position="1"/>
        <end position="25"/>
    </location>
</feature>
<dbReference type="InterPro" id="IPR027385">
    <property type="entry name" value="Beta-barrel_OMP"/>
</dbReference>
<accession>A0ABQ3B5F2</accession>
<comment type="caution">
    <text evidence="4">The sequence shown here is derived from an EMBL/GenBank/DDBJ whole genome shotgun (WGS) entry which is preliminary data.</text>
</comment>
<gene>
    <name evidence="4" type="ORF">GCM10011613_26950</name>
</gene>
<sequence length="211" mass="22416">MSKMKSLKVLSLCAGVALASQQTLAADAGKFYVGADVGSTQFSGDGPAKDSVFVPGQKFKDSDTSYGLHVGFQFNDWFAAELGYTDFGSATDGFKIRPDIAFIVAPNDTQTVEAKGVSLSGVFSYKLTSDFALLGILGVSSMDYENTLSGGFSPVTGSLLEKRSFSDQGLIYGLGAKYALNDSLAARVELRRNDVGDFSLDTTSLGFEYSF</sequence>
<dbReference type="SUPFAM" id="SSF56925">
    <property type="entry name" value="OMPA-like"/>
    <property type="match status" value="1"/>
</dbReference>
<evidence type="ECO:0000256" key="2">
    <source>
        <dbReference type="SAM" id="SignalP"/>
    </source>
</evidence>
<organism evidence="4 5">
    <name type="scientific">Cellvibrio zantedeschiae</name>
    <dbReference type="NCBI Taxonomy" id="1237077"/>
    <lineage>
        <taxon>Bacteria</taxon>
        <taxon>Pseudomonadati</taxon>
        <taxon>Pseudomonadota</taxon>
        <taxon>Gammaproteobacteria</taxon>
        <taxon>Cellvibrionales</taxon>
        <taxon>Cellvibrionaceae</taxon>
        <taxon>Cellvibrio</taxon>
    </lineage>
</organism>
<evidence type="ECO:0000259" key="3">
    <source>
        <dbReference type="Pfam" id="PF13505"/>
    </source>
</evidence>
<feature type="chain" id="PRO_5046580664" description="Outer membrane protein beta-barrel domain-containing protein" evidence="2">
    <location>
        <begin position="26"/>
        <end position="211"/>
    </location>
</feature>
<proteinExistence type="predicted"/>
<dbReference type="RefSeq" id="WP_189419464.1">
    <property type="nucleotide sequence ID" value="NZ_BMYZ01000002.1"/>
</dbReference>
<dbReference type="Pfam" id="PF13505">
    <property type="entry name" value="OMP_b-brl"/>
    <property type="match status" value="1"/>
</dbReference>
<evidence type="ECO:0000313" key="4">
    <source>
        <dbReference type="EMBL" id="GGY80523.1"/>
    </source>
</evidence>
<name>A0ABQ3B5F2_9GAMM</name>
<dbReference type="EMBL" id="BMYZ01000002">
    <property type="protein sequence ID" value="GGY80523.1"/>
    <property type="molecule type" value="Genomic_DNA"/>
</dbReference>
<keyword evidence="1 2" id="KW-0732">Signal</keyword>
<evidence type="ECO:0000313" key="5">
    <source>
        <dbReference type="Proteomes" id="UP000619761"/>
    </source>
</evidence>
<keyword evidence="5" id="KW-1185">Reference proteome</keyword>
<dbReference type="Gene3D" id="2.40.160.20">
    <property type="match status" value="1"/>
</dbReference>
<protein>
    <recommendedName>
        <fullName evidence="3">Outer membrane protein beta-barrel domain-containing protein</fullName>
    </recommendedName>
</protein>
<dbReference type="Proteomes" id="UP000619761">
    <property type="component" value="Unassembled WGS sequence"/>
</dbReference>
<reference evidence="5" key="1">
    <citation type="journal article" date="2019" name="Int. J. Syst. Evol. Microbiol.">
        <title>The Global Catalogue of Microorganisms (GCM) 10K type strain sequencing project: providing services to taxonomists for standard genome sequencing and annotation.</title>
        <authorList>
            <consortium name="The Broad Institute Genomics Platform"/>
            <consortium name="The Broad Institute Genome Sequencing Center for Infectious Disease"/>
            <person name="Wu L."/>
            <person name="Ma J."/>
        </authorList>
    </citation>
    <scope>NUCLEOTIDE SEQUENCE [LARGE SCALE GENOMIC DNA]</scope>
    <source>
        <strain evidence="5">KCTC 32239</strain>
    </source>
</reference>
<feature type="domain" description="Outer membrane protein beta-barrel" evidence="3">
    <location>
        <begin position="12"/>
        <end position="211"/>
    </location>
</feature>